<keyword evidence="4" id="KW-1185">Reference proteome</keyword>
<dbReference type="PANTHER" id="PTHR46917:SF1">
    <property type="entry name" value="MORN REPEAT-CONTAINING PROTEIN 2"/>
    <property type="match status" value="1"/>
</dbReference>
<feature type="region of interest" description="Disordered" evidence="2">
    <location>
        <begin position="1"/>
        <end position="44"/>
    </location>
</feature>
<evidence type="ECO:0000313" key="4">
    <source>
        <dbReference type="Proteomes" id="UP001141327"/>
    </source>
</evidence>
<sequence length="172" mass="18407">MSGTGRASTPNGGKKPAPAKPGAATKPGAKGEPAPEGDTPVGQTLTGTFVFTTIPTPGRYEGEYVNFPEKGIMRHGRGTYTEGGMTYTGTWKEDMMDGEGTITYGNGCSYQGQFKDNKYMGRGVYRWADGSQYEGDWVDGAMHGMGDYKDAAGSQWHGHFYNGSGPELVRPL</sequence>
<dbReference type="Gene3D" id="2.20.110.10">
    <property type="entry name" value="Histone H3 K4-specific methyltransferase SET7/9 N-terminal domain"/>
    <property type="match status" value="2"/>
</dbReference>
<dbReference type="Pfam" id="PF02493">
    <property type="entry name" value="MORN"/>
    <property type="match status" value="4"/>
</dbReference>
<proteinExistence type="predicted"/>
<dbReference type="SMART" id="SM00698">
    <property type="entry name" value="MORN"/>
    <property type="match status" value="3"/>
</dbReference>
<evidence type="ECO:0000313" key="3">
    <source>
        <dbReference type="EMBL" id="KAJ4454610.1"/>
    </source>
</evidence>
<evidence type="ECO:0000256" key="2">
    <source>
        <dbReference type="SAM" id="MobiDB-lite"/>
    </source>
</evidence>
<organism evidence="3 4">
    <name type="scientific">Paratrimastix pyriformis</name>
    <dbReference type="NCBI Taxonomy" id="342808"/>
    <lineage>
        <taxon>Eukaryota</taxon>
        <taxon>Metamonada</taxon>
        <taxon>Preaxostyla</taxon>
        <taxon>Paratrimastigidae</taxon>
        <taxon>Paratrimastix</taxon>
    </lineage>
</organism>
<feature type="compositionally biased region" description="Polar residues" evidence="2">
    <location>
        <begin position="1"/>
        <end position="11"/>
    </location>
</feature>
<dbReference type="PANTHER" id="PTHR46917">
    <property type="entry name" value="MORN REPEAT-CONTAINING PROTEIN 2"/>
    <property type="match status" value="1"/>
</dbReference>
<dbReference type="InterPro" id="IPR003409">
    <property type="entry name" value="MORN"/>
</dbReference>
<dbReference type="SUPFAM" id="SSF82185">
    <property type="entry name" value="Histone H3 K4-specific methyltransferase SET7/9 N-terminal domain"/>
    <property type="match status" value="1"/>
</dbReference>
<evidence type="ECO:0000256" key="1">
    <source>
        <dbReference type="ARBA" id="ARBA00022737"/>
    </source>
</evidence>
<dbReference type="Proteomes" id="UP001141327">
    <property type="component" value="Unassembled WGS sequence"/>
</dbReference>
<keyword evidence="1" id="KW-0677">Repeat</keyword>
<accession>A0ABQ8UB71</accession>
<gene>
    <name evidence="3" type="ORF">PAPYR_10626</name>
</gene>
<name>A0ABQ8UB71_9EUKA</name>
<reference evidence="3" key="1">
    <citation type="journal article" date="2022" name="bioRxiv">
        <title>Genomics of Preaxostyla Flagellates Illuminates Evolutionary Transitions and the Path Towards Mitochondrial Loss.</title>
        <authorList>
            <person name="Novak L.V.F."/>
            <person name="Treitli S.C."/>
            <person name="Pyrih J."/>
            <person name="Halakuc P."/>
            <person name="Pipaliya S.V."/>
            <person name="Vacek V."/>
            <person name="Brzon O."/>
            <person name="Soukal P."/>
            <person name="Eme L."/>
            <person name="Dacks J.B."/>
            <person name="Karnkowska A."/>
            <person name="Elias M."/>
            <person name="Hampl V."/>
        </authorList>
    </citation>
    <scope>NUCLEOTIDE SEQUENCE</scope>
    <source>
        <strain evidence="3">RCP-MX</strain>
    </source>
</reference>
<comment type="caution">
    <text evidence="3">The sequence shown here is derived from an EMBL/GenBank/DDBJ whole genome shotgun (WGS) entry which is preliminary data.</text>
</comment>
<feature type="compositionally biased region" description="Low complexity" evidence="2">
    <location>
        <begin position="12"/>
        <end position="34"/>
    </location>
</feature>
<dbReference type="InterPro" id="IPR052849">
    <property type="entry name" value="MORN_repeat_protein"/>
</dbReference>
<protein>
    <submittedName>
        <fullName evidence="3">Central apparatus associated protein C1a-18</fullName>
    </submittedName>
</protein>
<dbReference type="EMBL" id="JAPMOS010000144">
    <property type="protein sequence ID" value="KAJ4454610.1"/>
    <property type="molecule type" value="Genomic_DNA"/>
</dbReference>